<sequence>MSGSSPSSAEESSASPDEIDPTICENGDIILAVGPEKTEIQVTSDFLKNISPVFKAMLEAPMREGDALRNRAPDSPVTIALPEYCPWAMNHLLRIPYGSKIPRLEFRTFYSVAILADKYDMVERLRPYGALWLRFLPGHIEYMEEAWHRLIISYLLDDVYAFYWASKVLCGFTQELIPYCFTCPDRELAFKLCLAVNQLRQCDPATRQFGKVLCLCCFKIARNSFIAPQRGCRLGNPLSDDIMEHGCFNQFSWNI</sequence>
<feature type="domain" description="BTB" evidence="2">
    <location>
        <begin position="27"/>
        <end position="105"/>
    </location>
</feature>
<evidence type="ECO:0000313" key="4">
    <source>
        <dbReference type="Proteomes" id="UP000253153"/>
    </source>
</evidence>
<dbReference type="RefSeq" id="XP_031020059.1">
    <property type="nucleotide sequence ID" value="XM_031155856.1"/>
</dbReference>
<name>A0A366S974_9HYPO</name>
<feature type="region of interest" description="Disordered" evidence="1">
    <location>
        <begin position="1"/>
        <end position="22"/>
    </location>
</feature>
<dbReference type="InterPro" id="IPR011333">
    <property type="entry name" value="SKP1/BTB/POZ_sf"/>
</dbReference>
<dbReference type="EMBL" id="QKXC01000038">
    <property type="protein sequence ID" value="RBR25468.1"/>
    <property type="molecule type" value="Genomic_DNA"/>
</dbReference>
<gene>
    <name evidence="3" type="ORF">FIESC28_01706</name>
</gene>
<evidence type="ECO:0000259" key="2">
    <source>
        <dbReference type="PROSITE" id="PS50097"/>
    </source>
</evidence>
<dbReference type="SUPFAM" id="SSF54695">
    <property type="entry name" value="POZ domain"/>
    <property type="match status" value="1"/>
</dbReference>
<evidence type="ECO:0000256" key="1">
    <source>
        <dbReference type="SAM" id="MobiDB-lite"/>
    </source>
</evidence>
<reference evidence="3 4" key="1">
    <citation type="submission" date="2018-06" db="EMBL/GenBank/DDBJ databases">
        <title>Fusarium incarnatum-equiseti species complex species 28.</title>
        <authorList>
            <person name="Gardiner D.M."/>
        </authorList>
    </citation>
    <scope>NUCLEOTIDE SEQUENCE [LARGE SCALE GENOMIC DNA]</scope>
    <source>
        <strain evidence="3 4">FIESC_28</strain>
    </source>
</reference>
<accession>A0A366S974</accession>
<protein>
    <recommendedName>
        <fullName evidence="2">BTB domain-containing protein</fullName>
    </recommendedName>
</protein>
<dbReference type="GeneID" id="41991152"/>
<keyword evidence="4" id="KW-1185">Reference proteome</keyword>
<dbReference type="OrthoDB" id="5275938at2759"/>
<dbReference type="InterPro" id="IPR000210">
    <property type="entry name" value="BTB/POZ_dom"/>
</dbReference>
<dbReference type="PROSITE" id="PS50097">
    <property type="entry name" value="BTB"/>
    <property type="match status" value="1"/>
</dbReference>
<dbReference type="AlphaFoldDB" id="A0A366S974"/>
<comment type="caution">
    <text evidence="3">The sequence shown here is derived from an EMBL/GenBank/DDBJ whole genome shotgun (WGS) entry which is preliminary data.</text>
</comment>
<dbReference type="Proteomes" id="UP000253153">
    <property type="component" value="Unassembled WGS sequence"/>
</dbReference>
<dbReference type="Gene3D" id="3.30.710.10">
    <property type="entry name" value="Potassium Channel Kv1.1, Chain A"/>
    <property type="match status" value="1"/>
</dbReference>
<organism evidence="3 4">
    <name type="scientific">Fusarium coffeatum</name>
    <dbReference type="NCBI Taxonomy" id="231269"/>
    <lineage>
        <taxon>Eukaryota</taxon>
        <taxon>Fungi</taxon>
        <taxon>Dikarya</taxon>
        <taxon>Ascomycota</taxon>
        <taxon>Pezizomycotina</taxon>
        <taxon>Sordariomycetes</taxon>
        <taxon>Hypocreomycetidae</taxon>
        <taxon>Hypocreales</taxon>
        <taxon>Nectriaceae</taxon>
        <taxon>Fusarium</taxon>
        <taxon>Fusarium incarnatum-equiseti species complex</taxon>
    </lineage>
</organism>
<feature type="compositionally biased region" description="Low complexity" evidence="1">
    <location>
        <begin position="1"/>
        <end position="16"/>
    </location>
</feature>
<evidence type="ECO:0000313" key="3">
    <source>
        <dbReference type="EMBL" id="RBR25468.1"/>
    </source>
</evidence>
<proteinExistence type="predicted"/>